<feature type="transmembrane region" description="Helical" evidence="1">
    <location>
        <begin position="57"/>
        <end position="77"/>
    </location>
</feature>
<keyword evidence="1" id="KW-1133">Transmembrane helix</keyword>
<evidence type="ECO:0008006" key="4">
    <source>
        <dbReference type="Google" id="ProtNLM"/>
    </source>
</evidence>
<proteinExistence type="predicted"/>
<organism evidence="2 3">
    <name type="scientific">Haloprofundus marisrubri</name>
    <dbReference type="NCBI Taxonomy" id="1514971"/>
    <lineage>
        <taxon>Archaea</taxon>
        <taxon>Methanobacteriati</taxon>
        <taxon>Methanobacteriota</taxon>
        <taxon>Stenosarchaea group</taxon>
        <taxon>Halobacteria</taxon>
        <taxon>Halobacteriales</taxon>
        <taxon>Haloferacaceae</taxon>
        <taxon>Haloprofundus</taxon>
    </lineage>
</organism>
<dbReference type="STRING" id="1514971.AUR64_19400"/>
<dbReference type="Pfam" id="PF04307">
    <property type="entry name" value="YdjM"/>
    <property type="match status" value="1"/>
</dbReference>
<dbReference type="RefSeq" id="WP_058583119.1">
    <property type="nucleotide sequence ID" value="NZ_LOPU01000031.1"/>
</dbReference>
<evidence type="ECO:0000313" key="2">
    <source>
        <dbReference type="EMBL" id="KTG08399.1"/>
    </source>
</evidence>
<feature type="transmembrane region" description="Helical" evidence="1">
    <location>
        <begin position="84"/>
        <end position="107"/>
    </location>
</feature>
<dbReference type="InterPro" id="IPR007404">
    <property type="entry name" value="YdjM-like"/>
</dbReference>
<name>A0A0W1R5N7_9EURY</name>
<dbReference type="OrthoDB" id="200338at2157"/>
<reference evidence="2 3" key="1">
    <citation type="submission" date="2015-12" db="EMBL/GenBank/DDBJ databases">
        <title>Haloprofundus marisrubri gen. nov., sp. nov., an extremely halophilic archaeon isolated from the Discovery deep brine-seawater interface in the Red Sea.</title>
        <authorList>
            <person name="Zhang G."/>
            <person name="Stingl U."/>
            <person name="Rashid M."/>
        </authorList>
    </citation>
    <scope>NUCLEOTIDE SEQUENCE [LARGE SCALE GENOMIC DNA]</scope>
    <source>
        <strain evidence="2 3">SB9</strain>
    </source>
</reference>
<dbReference type="EMBL" id="LOPU01000031">
    <property type="protein sequence ID" value="KTG08399.1"/>
    <property type="molecule type" value="Genomic_DNA"/>
</dbReference>
<sequence>MWPWEHLAFGYVLYSLFRHASGRNPTGPEVFVLAFATQFPDLVDKPLSWTFGVVPTGYGLAHSIFLAPVFAAAALLLAKRFGNVTLGVAFVVGHLSHLAGDVIYPLVEGDALSFDPLLWPLVNNTGAAPEAGSLELVVYYLARWLVDIVRLDVSLLLAFELALAAFVFGLWAYDGFPGVRTVVRPLRR</sequence>
<comment type="caution">
    <text evidence="2">The sequence shown here is derived from an EMBL/GenBank/DDBJ whole genome shotgun (WGS) entry which is preliminary data.</text>
</comment>
<protein>
    <recommendedName>
        <fullName evidence="4">Hydrolase</fullName>
    </recommendedName>
</protein>
<dbReference type="AlphaFoldDB" id="A0A0W1R5N7"/>
<evidence type="ECO:0000256" key="1">
    <source>
        <dbReference type="SAM" id="Phobius"/>
    </source>
</evidence>
<keyword evidence="1" id="KW-0472">Membrane</keyword>
<accession>A0A0W1R5N7</accession>
<evidence type="ECO:0000313" key="3">
    <source>
        <dbReference type="Proteomes" id="UP000054387"/>
    </source>
</evidence>
<keyword evidence="3" id="KW-1185">Reference proteome</keyword>
<feature type="transmembrane region" description="Helical" evidence="1">
    <location>
        <begin position="153"/>
        <end position="173"/>
    </location>
</feature>
<keyword evidence="1" id="KW-0812">Transmembrane</keyword>
<gene>
    <name evidence="2" type="ORF">AUR64_19400</name>
</gene>
<dbReference type="Proteomes" id="UP000054387">
    <property type="component" value="Unassembled WGS sequence"/>
</dbReference>